<dbReference type="Proteomes" id="UP001212152">
    <property type="component" value="Unassembled WGS sequence"/>
</dbReference>
<dbReference type="InterPro" id="IPR013632">
    <property type="entry name" value="Rad51_C"/>
</dbReference>
<name>A0AAD5TN53_9FUNG</name>
<dbReference type="PANTHER" id="PTHR46487">
    <property type="entry name" value="DNA REPAIR PROTEIN XRCC3"/>
    <property type="match status" value="1"/>
</dbReference>
<dbReference type="EMBL" id="JADGJQ010000011">
    <property type="protein sequence ID" value="KAJ3181705.1"/>
    <property type="molecule type" value="Genomic_DNA"/>
</dbReference>
<evidence type="ECO:0000256" key="4">
    <source>
        <dbReference type="ARBA" id="ARBA00022763"/>
    </source>
</evidence>
<keyword evidence="6" id="KW-0238">DNA-binding</keyword>
<dbReference type="GO" id="GO:0033065">
    <property type="term" value="C:Rad51C-XRCC3 complex"/>
    <property type="evidence" value="ECO:0007669"/>
    <property type="project" value="TreeGrafter"/>
</dbReference>
<evidence type="ECO:0000256" key="8">
    <source>
        <dbReference type="ARBA" id="ARBA00023204"/>
    </source>
</evidence>
<keyword evidence="3" id="KW-0547">Nucleotide-binding</keyword>
<dbReference type="InterPro" id="IPR016467">
    <property type="entry name" value="DNA_recomb/repair_RecA-like"/>
</dbReference>
<evidence type="ECO:0000313" key="12">
    <source>
        <dbReference type="Proteomes" id="UP001212152"/>
    </source>
</evidence>
<dbReference type="PANTHER" id="PTHR46487:SF1">
    <property type="entry name" value="DNA REPAIR PROTEIN XRCC3"/>
    <property type="match status" value="1"/>
</dbReference>
<dbReference type="GO" id="GO:0000400">
    <property type="term" value="F:four-way junction DNA binding"/>
    <property type="evidence" value="ECO:0007669"/>
    <property type="project" value="TreeGrafter"/>
</dbReference>
<keyword evidence="8" id="KW-0234">DNA repair</keyword>
<sequence>MDLAALGLSKHTEALLRKAHLETAEDILLLSGPELAAQARLPTPKAAALLRHIFTRVYPTSSVPRTAQDLFTCRAARLSTGDAVLDSVLGGGLTPGITEVFGKSGVGKTQLGLQLCVMAAGPTALGGLDGGAIYISTEQPFPVSRFHNIAAARFPTISPIDILDRTHIVHIRDHETQQHILTCYLGATVARLNARVVVVDSIAANFRGGDVDLSSSTTTGANTALADRAGMLYEVGRALKHVADTHGCVIVCLNQVVDVFAKEWPARQQLPQPDQPGNFEHQNNQTAPTLGLAWANMVTTRVRMSRVDRYPAAAGSLNQQGKPMDAETASLYVSRTLQVGFAPHLPASSCRYSVTSRGVVGLA</sequence>
<gene>
    <name evidence="11" type="primary">XRCC3</name>
    <name evidence="11" type="ORF">HDU87_000723</name>
</gene>
<dbReference type="InterPro" id="IPR020588">
    <property type="entry name" value="RecA_ATP-bd"/>
</dbReference>
<keyword evidence="12" id="KW-1185">Reference proteome</keyword>
<keyword evidence="9" id="KW-0539">Nucleus</keyword>
<organism evidence="11 12">
    <name type="scientific">Geranomyces variabilis</name>
    <dbReference type="NCBI Taxonomy" id="109894"/>
    <lineage>
        <taxon>Eukaryota</taxon>
        <taxon>Fungi</taxon>
        <taxon>Fungi incertae sedis</taxon>
        <taxon>Chytridiomycota</taxon>
        <taxon>Chytridiomycota incertae sedis</taxon>
        <taxon>Chytridiomycetes</taxon>
        <taxon>Spizellomycetales</taxon>
        <taxon>Powellomycetaceae</taxon>
        <taxon>Geranomyces</taxon>
    </lineage>
</organism>
<accession>A0AAD5TN53</accession>
<dbReference type="SUPFAM" id="SSF52540">
    <property type="entry name" value="P-loop containing nucleoside triphosphate hydrolases"/>
    <property type="match status" value="1"/>
</dbReference>
<dbReference type="GO" id="GO:0071140">
    <property type="term" value="P:resolution of mitotic recombination intermediates"/>
    <property type="evidence" value="ECO:0007669"/>
    <property type="project" value="TreeGrafter"/>
</dbReference>
<dbReference type="InterPro" id="IPR058766">
    <property type="entry name" value="HHH_XRCC3_RAD51B"/>
</dbReference>
<dbReference type="PROSITE" id="PS50162">
    <property type="entry name" value="RECA_2"/>
    <property type="match status" value="1"/>
</dbReference>
<protein>
    <submittedName>
        <fullName evidence="11">DNA repair protein xrcc3</fullName>
    </submittedName>
</protein>
<dbReference type="Pfam" id="PF26169">
    <property type="entry name" value="HHH_XRCC3_RpoA"/>
    <property type="match status" value="1"/>
</dbReference>
<comment type="similarity">
    <text evidence="2">Belongs to the RecA family. RAD51 subfamily.</text>
</comment>
<evidence type="ECO:0000256" key="3">
    <source>
        <dbReference type="ARBA" id="ARBA00022741"/>
    </source>
</evidence>
<dbReference type="InterPro" id="IPR047348">
    <property type="entry name" value="XRCC3-like_C"/>
</dbReference>
<dbReference type="CDD" id="cd19491">
    <property type="entry name" value="XRCC3"/>
    <property type="match status" value="1"/>
</dbReference>
<dbReference type="Gene3D" id="3.40.50.300">
    <property type="entry name" value="P-loop containing nucleotide triphosphate hydrolases"/>
    <property type="match status" value="1"/>
</dbReference>
<evidence type="ECO:0000256" key="1">
    <source>
        <dbReference type="ARBA" id="ARBA00004123"/>
    </source>
</evidence>
<dbReference type="PIRSF" id="PIRSF005856">
    <property type="entry name" value="Rad51"/>
    <property type="match status" value="1"/>
</dbReference>
<evidence type="ECO:0000259" key="10">
    <source>
        <dbReference type="PROSITE" id="PS50162"/>
    </source>
</evidence>
<dbReference type="GO" id="GO:0140664">
    <property type="term" value="F:ATP-dependent DNA damage sensor activity"/>
    <property type="evidence" value="ECO:0007669"/>
    <property type="project" value="InterPro"/>
</dbReference>
<dbReference type="GO" id="GO:0045003">
    <property type="term" value="P:double-strand break repair via synthesis-dependent strand annealing"/>
    <property type="evidence" value="ECO:0007669"/>
    <property type="project" value="TreeGrafter"/>
</dbReference>
<evidence type="ECO:0000256" key="5">
    <source>
        <dbReference type="ARBA" id="ARBA00022840"/>
    </source>
</evidence>
<feature type="domain" description="RecA family profile 1" evidence="10">
    <location>
        <begin position="74"/>
        <end position="256"/>
    </location>
</feature>
<dbReference type="GO" id="GO:0005657">
    <property type="term" value="C:replication fork"/>
    <property type="evidence" value="ECO:0007669"/>
    <property type="project" value="TreeGrafter"/>
</dbReference>
<dbReference type="GO" id="GO:0005524">
    <property type="term" value="F:ATP binding"/>
    <property type="evidence" value="ECO:0007669"/>
    <property type="project" value="UniProtKB-KW"/>
</dbReference>
<evidence type="ECO:0000313" key="11">
    <source>
        <dbReference type="EMBL" id="KAJ3181705.1"/>
    </source>
</evidence>
<evidence type="ECO:0000256" key="6">
    <source>
        <dbReference type="ARBA" id="ARBA00023125"/>
    </source>
</evidence>
<keyword evidence="7" id="KW-0233">DNA recombination</keyword>
<dbReference type="Pfam" id="PF08423">
    <property type="entry name" value="Rad51"/>
    <property type="match status" value="1"/>
</dbReference>
<comment type="caution">
    <text evidence="11">The sequence shown here is derived from an EMBL/GenBank/DDBJ whole genome shotgun (WGS) entry which is preliminary data.</text>
</comment>
<dbReference type="AlphaFoldDB" id="A0AAD5TN53"/>
<dbReference type="GO" id="GO:0000722">
    <property type="term" value="P:telomere maintenance via recombination"/>
    <property type="evidence" value="ECO:0007669"/>
    <property type="project" value="TreeGrafter"/>
</dbReference>
<dbReference type="InterPro" id="IPR027417">
    <property type="entry name" value="P-loop_NTPase"/>
</dbReference>
<keyword evidence="5" id="KW-0067">ATP-binding</keyword>
<evidence type="ECO:0000256" key="9">
    <source>
        <dbReference type="ARBA" id="ARBA00023242"/>
    </source>
</evidence>
<proteinExistence type="inferred from homology"/>
<dbReference type="GO" id="GO:0061982">
    <property type="term" value="P:meiosis I cell cycle process"/>
    <property type="evidence" value="ECO:0007669"/>
    <property type="project" value="UniProtKB-ARBA"/>
</dbReference>
<keyword evidence="4" id="KW-0227">DNA damage</keyword>
<reference evidence="11" key="1">
    <citation type="submission" date="2020-05" db="EMBL/GenBank/DDBJ databases">
        <title>Phylogenomic resolution of chytrid fungi.</title>
        <authorList>
            <person name="Stajich J.E."/>
            <person name="Amses K."/>
            <person name="Simmons R."/>
            <person name="Seto K."/>
            <person name="Myers J."/>
            <person name="Bonds A."/>
            <person name="Quandt C.A."/>
            <person name="Barry K."/>
            <person name="Liu P."/>
            <person name="Grigoriev I."/>
            <person name="Longcore J.E."/>
            <person name="James T.Y."/>
        </authorList>
    </citation>
    <scope>NUCLEOTIDE SEQUENCE</scope>
    <source>
        <strain evidence="11">JEL0379</strain>
    </source>
</reference>
<comment type="subcellular location">
    <subcellularLocation>
        <location evidence="1">Nucleus</location>
    </subcellularLocation>
</comment>
<evidence type="ECO:0000256" key="2">
    <source>
        <dbReference type="ARBA" id="ARBA00007095"/>
    </source>
</evidence>
<dbReference type="GO" id="GO:0090656">
    <property type="term" value="P:t-circle formation"/>
    <property type="evidence" value="ECO:0007669"/>
    <property type="project" value="TreeGrafter"/>
</dbReference>
<evidence type="ECO:0000256" key="7">
    <source>
        <dbReference type="ARBA" id="ARBA00023172"/>
    </source>
</evidence>